<proteinExistence type="predicted"/>
<comment type="caution">
    <text evidence="1">The sequence shown here is derived from an EMBL/GenBank/DDBJ whole genome shotgun (WGS) entry which is preliminary data.</text>
</comment>
<name>A0A822Z0G7_NELNU</name>
<organism evidence="1 2">
    <name type="scientific">Nelumbo nucifera</name>
    <name type="common">Sacred lotus</name>
    <dbReference type="NCBI Taxonomy" id="4432"/>
    <lineage>
        <taxon>Eukaryota</taxon>
        <taxon>Viridiplantae</taxon>
        <taxon>Streptophyta</taxon>
        <taxon>Embryophyta</taxon>
        <taxon>Tracheophyta</taxon>
        <taxon>Spermatophyta</taxon>
        <taxon>Magnoliopsida</taxon>
        <taxon>Proteales</taxon>
        <taxon>Nelumbonaceae</taxon>
        <taxon>Nelumbo</taxon>
    </lineage>
</organism>
<accession>A0A822Z0G7</accession>
<dbReference type="AlphaFoldDB" id="A0A822Z0G7"/>
<keyword evidence="2" id="KW-1185">Reference proteome</keyword>
<evidence type="ECO:0000313" key="1">
    <source>
        <dbReference type="EMBL" id="DAD37171.1"/>
    </source>
</evidence>
<dbReference type="EMBL" id="DUZY01000004">
    <property type="protein sequence ID" value="DAD37171.1"/>
    <property type="molecule type" value="Genomic_DNA"/>
</dbReference>
<sequence length="142" mass="15958">MASMNQRLSLSLDSGADFDNNTGGVDELQHNDLSDTIFKSYLQITGQSSPDLSKIQTFLTSFRCICLERIQTFDPTWSCINGSFIVFGLLCIQSWAHQTSNIIVEQAVTRLFWELFPLPHSLQLFSILKLELSATILNHQSG</sequence>
<protein>
    <submittedName>
        <fullName evidence="1">Uncharacterized protein</fullName>
    </submittedName>
</protein>
<dbReference type="Proteomes" id="UP000607653">
    <property type="component" value="Unassembled WGS sequence"/>
</dbReference>
<evidence type="ECO:0000313" key="2">
    <source>
        <dbReference type="Proteomes" id="UP000607653"/>
    </source>
</evidence>
<gene>
    <name evidence="1" type="ORF">HUJ06_007812</name>
</gene>
<reference evidence="1 2" key="1">
    <citation type="journal article" date="2020" name="Mol. Biol. Evol.">
        <title>Distinct Expression and Methylation Patterns for Genes with Different Fates following a Single Whole-Genome Duplication in Flowering Plants.</title>
        <authorList>
            <person name="Shi T."/>
            <person name="Rahmani R.S."/>
            <person name="Gugger P.F."/>
            <person name="Wang M."/>
            <person name="Li H."/>
            <person name="Zhang Y."/>
            <person name="Li Z."/>
            <person name="Wang Q."/>
            <person name="Van de Peer Y."/>
            <person name="Marchal K."/>
            <person name="Chen J."/>
        </authorList>
    </citation>
    <scope>NUCLEOTIDE SEQUENCE [LARGE SCALE GENOMIC DNA]</scope>
    <source>
        <tissue evidence="1">Leaf</tissue>
    </source>
</reference>